<dbReference type="GO" id="GO:0039694">
    <property type="term" value="P:viral RNA genome replication"/>
    <property type="evidence" value="ECO:0007669"/>
    <property type="project" value="InterPro"/>
</dbReference>
<keyword evidence="9" id="KW-0460">Magnesium</keyword>
<keyword evidence="6" id="KW-0693">Viral RNA replication</keyword>
<reference evidence="12" key="1">
    <citation type="submission" date="2019-05" db="EMBL/GenBank/DDBJ databases">
        <title>Metatranscriptomic reconstruction reveals RNA viruses with the potential to shape carbon cycling in soil.</title>
        <authorList>
            <person name="Starr E.P."/>
            <person name="Nuccio E."/>
            <person name="Pett-Ridge J."/>
            <person name="Banfield J.F."/>
            <person name="Firestone M.K."/>
        </authorList>
    </citation>
    <scope>NUCLEOTIDE SEQUENCE</scope>
    <source>
        <strain evidence="12">H1_Bulk_29_scaffold_2453</strain>
    </source>
</reference>
<protein>
    <recommendedName>
        <fullName evidence="1">RNA-directed RNA polymerase</fullName>
        <ecNumber evidence="1">2.7.7.48</ecNumber>
    </recommendedName>
    <alternativeName>
        <fullName evidence="7">RNA replicase beta chain</fullName>
    </alternativeName>
</protein>
<evidence type="ECO:0000313" key="12">
    <source>
        <dbReference type="EMBL" id="QDH88590.1"/>
    </source>
</evidence>
<evidence type="ECO:0000256" key="3">
    <source>
        <dbReference type="ARBA" id="ARBA00022679"/>
    </source>
</evidence>
<dbReference type="EC" id="2.7.7.48" evidence="1"/>
<dbReference type="Pfam" id="PF03431">
    <property type="entry name" value="RNA_replicase_B"/>
    <property type="match status" value="1"/>
</dbReference>
<evidence type="ECO:0000256" key="9">
    <source>
        <dbReference type="PIRSR" id="PIRSR605093-1"/>
    </source>
</evidence>
<dbReference type="GO" id="GO:0000166">
    <property type="term" value="F:nucleotide binding"/>
    <property type="evidence" value="ECO:0007669"/>
    <property type="project" value="UniProtKB-KW"/>
</dbReference>
<dbReference type="GO" id="GO:0003968">
    <property type="term" value="F:RNA-directed RNA polymerase activity"/>
    <property type="evidence" value="ECO:0007669"/>
    <property type="project" value="UniProtKB-KW"/>
</dbReference>
<dbReference type="InterPro" id="IPR007096">
    <property type="entry name" value="RNA-dir_Rpol_cat_phage"/>
</dbReference>
<evidence type="ECO:0000256" key="4">
    <source>
        <dbReference type="ARBA" id="ARBA00022695"/>
    </source>
</evidence>
<feature type="binding site" evidence="9">
    <location>
        <position position="313"/>
    </location>
    <ligand>
        <name>Mg(2+)</name>
        <dbReference type="ChEBI" id="CHEBI:18420"/>
        <label>2</label>
    </ligand>
</feature>
<sequence>MKSLILFLQIILQEMGDLCGTSTALDLKKIKSRVEDEGLSFLTITLPNFGKDFEKSLDQGYVSDDLFQGFSRTGGLPRILSGFLRLVFDRDTGKLLDAPSIDAIRAVRQITLMFSKILVDCSPERVDSAIAKYIECEQIVRESDASIEPDRFDDFLRIGRLLWSGLFSEVDESIYYQNLIPQHGPGSTADRLLGNQKWNQIEWPTRLETSFPSWVYLSTNEVNFLDLNPLNYLEPRNERPVRVVTVPKTLKTPRIIAIEPTAMQYAQQAVRRAIEEAIRKDDISRWLIRYSDQTPNQRMAERGSRDGKLATLDLSEASDRVSNQHVRGLLRNFPHLSDAVDSSRSRKADVPGYYGKSSQTIRLAKFASMGSALCFPFEAIVFATVIFLGIERVLNRPITKKDIKSFEGQVRVYGDDIIVPVDYVSSVVRELEAFGFRVNSGKSFWTGKFRESCGKEYYDGEDVSITRIRRMLPTRRTDVLELISTASLRNQLYQAGLWRSAAYLDNLLEELIPWPVVKDTSPGLGRYTYLDISKEIHTKWDRNLHKPLVRAMVITGISPVCKLDGYGALLKCLTLLETRPIPPKEAAFLDTGLPPGDEEHLERSGRPRAVTLKPRLVPPY</sequence>
<evidence type="ECO:0000256" key="7">
    <source>
        <dbReference type="ARBA" id="ARBA00030248"/>
    </source>
</evidence>
<keyword evidence="9" id="KW-0479">Metal-binding</keyword>
<accession>A0A514D4P1</accession>
<comment type="cofactor">
    <cofactor evidence="9">
        <name>Mg(2+)</name>
        <dbReference type="ChEBI" id="CHEBI:18420"/>
    </cofactor>
    <text evidence="9">Binds 2 Mg(2+) per subunit.</text>
</comment>
<keyword evidence="5" id="KW-0547">Nucleotide-binding</keyword>
<evidence type="ECO:0000256" key="5">
    <source>
        <dbReference type="ARBA" id="ARBA00022741"/>
    </source>
</evidence>
<evidence type="ECO:0000256" key="1">
    <source>
        <dbReference type="ARBA" id="ARBA00012494"/>
    </source>
</evidence>
<proteinExistence type="predicted"/>
<comment type="catalytic activity">
    <reaction evidence="8">
        <text>RNA(n) + a ribonucleoside 5'-triphosphate = RNA(n+1) + diphosphate</text>
        <dbReference type="Rhea" id="RHEA:21248"/>
        <dbReference type="Rhea" id="RHEA-COMP:14527"/>
        <dbReference type="Rhea" id="RHEA-COMP:17342"/>
        <dbReference type="ChEBI" id="CHEBI:33019"/>
        <dbReference type="ChEBI" id="CHEBI:61557"/>
        <dbReference type="ChEBI" id="CHEBI:140395"/>
        <dbReference type="EC" id="2.7.7.48"/>
    </reaction>
</comment>
<dbReference type="GO" id="GO:0046872">
    <property type="term" value="F:metal ion binding"/>
    <property type="evidence" value="ECO:0007669"/>
    <property type="project" value="UniProtKB-KW"/>
</dbReference>
<keyword evidence="3" id="KW-0808">Transferase</keyword>
<feature type="binding site" evidence="9">
    <location>
        <position position="415"/>
    </location>
    <ligand>
        <name>Mg(2+)</name>
        <dbReference type="ChEBI" id="CHEBI:18420"/>
        <label>2</label>
    </ligand>
</feature>
<dbReference type="PROSITE" id="PS50522">
    <property type="entry name" value="RDRP_PHAGE"/>
    <property type="match status" value="1"/>
</dbReference>
<dbReference type="InterPro" id="IPR005093">
    <property type="entry name" value="RNArep_beta"/>
</dbReference>
<evidence type="ECO:0000256" key="8">
    <source>
        <dbReference type="ARBA" id="ARBA00048744"/>
    </source>
</evidence>
<evidence type="ECO:0000259" key="11">
    <source>
        <dbReference type="PROSITE" id="PS50522"/>
    </source>
</evidence>
<gene>
    <name evidence="12" type="ORF">H1Bulk292453_000001</name>
</gene>
<evidence type="ECO:0000256" key="10">
    <source>
        <dbReference type="SAM" id="MobiDB-lite"/>
    </source>
</evidence>
<keyword evidence="4" id="KW-0548">Nucleotidyltransferase</keyword>
<dbReference type="EMBL" id="MN034203">
    <property type="protein sequence ID" value="QDH88590.1"/>
    <property type="molecule type" value="Genomic_RNA"/>
</dbReference>
<evidence type="ECO:0000256" key="2">
    <source>
        <dbReference type="ARBA" id="ARBA00022484"/>
    </source>
</evidence>
<feature type="domain" description="RdRp catalytic" evidence="11">
    <location>
        <begin position="298"/>
        <end position="447"/>
    </location>
</feature>
<keyword evidence="2 12" id="KW-0696">RNA-directed RNA polymerase</keyword>
<organism evidence="12">
    <name type="scientific">Leviviridae sp</name>
    <dbReference type="NCBI Taxonomy" id="2027243"/>
    <lineage>
        <taxon>Viruses</taxon>
        <taxon>Riboviria</taxon>
        <taxon>Orthornavirae</taxon>
        <taxon>Lenarviricota</taxon>
        <taxon>Leviviricetes</taxon>
        <taxon>Norzivirales</taxon>
        <taxon>Fiersviridae</taxon>
    </lineage>
</organism>
<name>A0A514D4P1_9VIRU</name>
<evidence type="ECO:0000256" key="6">
    <source>
        <dbReference type="ARBA" id="ARBA00022953"/>
    </source>
</evidence>
<feature type="region of interest" description="Disordered" evidence="10">
    <location>
        <begin position="588"/>
        <end position="608"/>
    </location>
</feature>
<feature type="binding site" evidence="9">
    <location>
        <position position="416"/>
    </location>
    <ligand>
        <name>Mg(2+)</name>
        <dbReference type="ChEBI" id="CHEBI:18420"/>
        <label>2</label>
    </ligand>
</feature>